<evidence type="ECO:0000256" key="4">
    <source>
        <dbReference type="ARBA" id="ARBA00023157"/>
    </source>
</evidence>
<dbReference type="FunFam" id="2.40.10.10:FF:000060">
    <property type="entry name" value="Acrosin"/>
    <property type="match status" value="1"/>
</dbReference>
<dbReference type="InterPro" id="IPR002172">
    <property type="entry name" value="LDrepeatLR_classA_rpt"/>
</dbReference>
<dbReference type="GO" id="GO:0004252">
    <property type="term" value="F:serine-type endopeptidase activity"/>
    <property type="evidence" value="ECO:0007669"/>
    <property type="project" value="InterPro"/>
</dbReference>
<dbReference type="OMA" id="HVVCPTY"/>
<keyword evidence="1" id="KW-0645">Protease</keyword>
<dbReference type="CDD" id="cd00112">
    <property type="entry name" value="LDLa"/>
    <property type="match status" value="2"/>
</dbReference>
<feature type="compositionally biased region" description="Low complexity" evidence="6">
    <location>
        <begin position="147"/>
        <end position="167"/>
    </location>
</feature>
<organism evidence="9 10">
    <name type="scientific">Orchesella cincta</name>
    <name type="common">Springtail</name>
    <name type="synonym">Podura cincta</name>
    <dbReference type="NCBI Taxonomy" id="48709"/>
    <lineage>
        <taxon>Eukaryota</taxon>
        <taxon>Metazoa</taxon>
        <taxon>Ecdysozoa</taxon>
        <taxon>Arthropoda</taxon>
        <taxon>Hexapoda</taxon>
        <taxon>Collembola</taxon>
        <taxon>Entomobryomorpha</taxon>
        <taxon>Entomobryoidea</taxon>
        <taxon>Orchesellidae</taxon>
        <taxon>Orchesellinae</taxon>
        <taxon>Orchesella</taxon>
    </lineage>
</organism>
<dbReference type="PROSITE" id="PS50240">
    <property type="entry name" value="TRYPSIN_DOM"/>
    <property type="match status" value="1"/>
</dbReference>
<protein>
    <submittedName>
        <fullName evidence="9">Limulus clotting factor C</fullName>
    </submittedName>
</protein>
<dbReference type="InterPro" id="IPR009003">
    <property type="entry name" value="Peptidase_S1_PA"/>
</dbReference>
<dbReference type="InterPro" id="IPR036055">
    <property type="entry name" value="LDL_receptor-like_sf"/>
</dbReference>
<name>A0A1D2NL61_ORCCI</name>
<evidence type="ECO:0000313" key="9">
    <source>
        <dbReference type="EMBL" id="ODN05977.1"/>
    </source>
</evidence>
<feature type="disulfide bond" evidence="5">
    <location>
        <begin position="93"/>
        <end position="111"/>
    </location>
</feature>
<proteinExistence type="predicted"/>
<dbReference type="PROSITE" id="PS00134">
    <property type="entry name" value="TRYPSIN_HIS"/>
    <property type="match status" value="1"/>
</dbReference>
<evidence type="ECO:0000313" key="10">
    <source>
        <dbReference type="Proteomes" id="UP000094527"/>
    </source>
</evidence>
<dbReference type="PANTHER" id="PTHR24252:SF7">
    <property type="entry name" value="HYALIN"/>
    <property type="match status" value="1"/>
</dbReference>
<feature type="disulfide bond" evidence="5">
    <location>
        <begin position="43"/>
        <end position="61"/>
    </location>
</feature>
<evidence type="ECO:0000259" key="8">
    <source>
        <dbReference type="PROSITE" id="PS50240"/>
    </source>
</evidence>
<dbReference type="OrthoDB" id="6147874at2759"/>
<evidence type="ECO:0000256" key="5">
    <source>
        <dbReference type="PROSITE-ProRule" id="PRU00124"/>
    </source>
</evidence>
<dbReference type="EMBL" id="LJIJ01000012">
    <property type="protein sequence ID" value="ODN05977.1"/>
    <property type="molecule type" value="Genomic_DNA"/>
</dbReference>
<comment type="caution">
    <text evidence="9">The sequence shown here is derived from an EMBL/GenBank/DDBJ whole genome shotgun (WGS) entry which is preliminary data.</text>
</comment>
<dbReference type="PROSITE" id="PS01209">
    <property type="entry name" value="LDLRA_1"/>
    <property type="match status" value="1"/>
</dbReference>
<dbReference type="InterPro" id="IPR001254">
    <property type="entry name" value="Trypsin_dom"/>
</dbReference>
<feature type="domain" description="Peptidase S1" evidence="8">
    <location>
        <begin position="277"/>
        <end position="472"/>
    </location>
</feature>
<dbReference type="GO" id="GO:0006508">
    <property type="term" value="P:proteolysis"/>
    <property type="evidence" value="ECO:0007669"/>
    <property type="project" value="UniProtKB-KW"/>
</dbReference>
<feature type="region of interest" description="Disordered" evidence="6">
    <location>
        <begin position="133"/>
        <end position="174"/>
    </location>
</feature>
<keyword evidence="7" id="KW-0732">Signal</keyword>
<dbReference type="STRING" id="48709.A0A1D2NL61"/>
<dbReference type="PRINTS" id="PR00261">
    <property type="entry name" value="LDLRECEPTOR"/>
</dbReference>
<dbReference type="InterPro" id="IPR018114">
    <property type="entry name" value="TRYPSIN_HIS"/>
</dbReference>
<dbReference type="Proteomes" id="UP000094527">
    <property type="component" value="Unassembled WGS sequence"/>
</dbReference>
<evidence type="ECO:0000256" key="2">
    <source>
        <dbReference type="ARBA" id="ARBA00022801"/>
    </source>
</evidence>
<keyword evidence="3" id="KW-0720">Serine protease</keyword>
<evidence type="ECO:0000256" key="1">
    <source>
        <dbReference type="ARBA" id="ARBA00022670"/>
    </source>
</evidence>
<dbReference type="SMART" id="SM00020">
    <property type="entry name" value="Tryp_SPc"/>
    <property type="match status" value="1"/>
</dbReference>
<accession>A0A1D2NL61</accession>
<dbReference type="PROSITE" id="PS50068">
    <property type="entry name" value="LDLRA_2"/>
    <property type="match status" value="2"/>
</dbReference>
<dbReference type="Gene3D" id="4.10.400.10">
    <property type="entry name" value="Low-density Lipoprotein Receptor"/>
    <property type="match status" value="2"/>
</dbReference>
<keyword evidence="4 5" id="KW-1015">Disulfide bond</keyword>
<feature type="chain" id="PRO_5008905704" evidence="7">
    <location>
        <begin position="29"/>
        <end position="472"/>
    </location>
</feature>
<feature type="disulfide bond" evidence="5">
    <location>
        <begin position="36"/>
        <end position="48"/>
    </location>
</feature>
<dbReference type="Pfam" id="PF00057">
    <property type="entry name" value="Ldl_recept_a"/>
    <property type="match status" value="2"/>
</dbReference>
<evidence type="ECO:0000256" key="6">
    <source>
        <dbReference type="SAM" id="MobiDB-lite"/>
    </source>
</evidence>
<dbReference type="Pfam" id="PF00089">
    <property type="entry name" value="Trypsin"/>
    <property type="match status" value="1"/>
</dbReference>
<keyword evidence="2" id="KW-0378">Hydrolase</keyword>
<dbReference type="PANTHER" id="PTHR24252">
    <property type="entry name" value="ACROSIN-RELATED"/>
    <property type="match status" value="1"/>
</dbReference>
<dbReference type="SMART" id="SM00192">
    <property type="entry name" value="LDLa"/>
    <property type="match status" value="2"/>
</dbReference>
<dbReference type="InterPro" id="IPR023415">
    <property type="entry name" value="LDLR_class-A_CS"/>
</dbReference>
<dbReference type="AlphaFoldDB" id="A0A1D2NL61"/>
<dbReference type="SUPFAM" id="SSF57424">
    <property type="entry name" value="LDL receptor-like module"/>
    <property type="match status" value="2"/>
</dbReference>
<dbReference type="Gene3D" id="2.40.10.10">
    <property type="entry name" value="Trypsin-like serine proteases"/>
    <property type="match status" value="1"/>
</dbReference>
<dbReference type="InterPro" id="IPR043504">
    <property type="entry name" value="Peptidase_S1_PA_chymotrypsin"/>
</dbReference>
<gene>
    <name evidence="9" type="ORF">Ocin01_00706</name>
</gene>
<feature type="non-terminal residue" evidence="9">
    <location>
        <position position="472"/>
    </location>
</feature>
<comment type="caution">
    <text evidence="5">Lacks conserved residue(s) required for the propagation of feature annotation.</text>
</comment>
<reference evidence="9 10" key="1">
    <citation type="journal article" date="2016" name="Genome Biol. Evol.">
        <title>Gene Family Evolution Reflects Adaptation to Soil Environmental Stressors in the Genome of the Collembolan Orchesella cincta.</title>
        <authorList>
            <person name="Faddeeva-Vakhrusheva A."/>
            <person name="Derks M.F."/>
            <person name="Anvar S.Y."/>
            <person name="Agamennone V."/>
            <person name="Suring W."/>
            <person name="Smit S."/>
            <person name="van Straalen N.M."/>
            <person name="Roelofs D."/>
        </authorList>
    </citation>
    <scope>NUCLEOTIDE SEQUENCE [LARGE SCALE GENOMIC DNA]</scope>
    <source>
        <tissue evidence="9">Mixed pool</tissue>
    </source>
</reference>
<sequence length="472" mass="51827">MPKCQNFARIEPLIKLLVLFISVVVINSQNRILSPCKHNQFRCSEGICIKSESLCNGRRDCNNGEDERGGPGWNCRSTSLAKDLCDPATQFRCRFGGCIPRTSLCNGYADCWGGSDEAVDVCVGGQPKIPQVSGGSVSQYQPPPQTQRPQPVNTTPRSTRPPFFQTQPPQPVQITDRSPIPVGGGGGGFGACGPIREDPTLGYKVTCENSRFYEVDCGDAPAGGIANYQCQKYYTATSSLLTTTTRRCENGRWTSLNNRFGCEPVCGISASDTGAFIVGGSTAKSGRWPWMVAIYERSTKGTYDFICGASLISPKAVITAAHCVVRRDSGETKRFNELKLVMGKYYRSYDRKSTGEQERKVVQIFVHNDYSRVTLRNDIAIIRIDPVEITEFVRPICLPTQRDYTEPDQYGTLVGWGRGTGNSFQEQLQQALLPVVLNQKCTEAHPQFAHLVHPGTFCAGYRNGTSACDGDS</sequence>
<dbReference type="SUPFAM" id="SSF50494">
    <property type="entry name" value="Trypsin-like serine proteases"/>
    <property type="match status" value="1"/>
</dbReference>
<evidence type="ECO:0000256" key="7">
    <source>
        <dbReference type="SAM" id="SignalP"/>
    </source>
</evidence>
<dbReference type="CDD" id="cd00190">
    <property type="entry name" value="Tryp_SPc"/>
    <property type="match status" value="1"/>
</dbReference>
<feature type="signal peptide" evidence="7">
    <location>
        <begin position="1"/>
        <end position="28"/>
    </location>
</feature>
<evidence type="ECO:0000256" key="3">
    <source>
        <dbReference type="ARBA" id="ARBA00022825"/>
    </source>
</evidence>
<keyword evidence="10" id="KW-1185">Reference proteome</keyword>